<dbReference type="GO" id="GO:0016757">
    <property type="term" value="F:glycosyltransferase activity"/>
    <property type="evidence" value="ECO:0007669"/>
    <property type="project" value="UniProtKB-KW"/>
</dbReference>
<protein>
    <submittedName>
        <fullName evidence="4">Beta(1,4)galactosyltransferase</fullName>
    </submittedName>
    <submittedName>
        <fullName evidence="5">Glycosyl transferase</fullName>
    </submittedName>
</protein>
<keyword evidence="1 4" id="KW-0328">Glycosyltransferase</keyword>
<accession>A0A811AMW5</accession>
<reference evidence="4" key="1">
    <citation type="submission" date="2021-03" db="EMBL/GenBank/DDBJ databases">
        <title>EPS cluster and housekeeping genes of probiotic Lactobacillus delbrueckii subsp. bulgaricus.</title>
        <authorList>
            <person name="Kudo H."/>
            <person name="Fujiwara S."/>
            <person name="Sasaki Y."/>
            <person name="Fujisawa M."/>
        </authorList>
    </citation>
    <scope>NUCLEOTIDE SEQUENCE</scope>
    <source>
        <strain evidence="4">OLL1073R-1</strain>
    </source>
</reference>
<dbReference type="Gene3D" id="3.90.550.10">
    <property type="entry name" value="Spore Coat Polysaccharide Biosynthesis Protein SpsA, Chain A"/>
    <property type="match status" value="1"/>
</dbReference>
<evidence type="ECO:0000256" key="2">
    <source>
        <dbReference type="ARBA" id="ARBA00022679"/>
    </source>
</evidence>
<dbReference type="InterPro" id="IPR001173">
    <property type="entry name" value="Glyco_trans_2-like"/>
</dbReference>
<proteinExistence type="predicted"/>
<dbReference type="EMBL" id="BSWK01000005">
    <property type="protein sequence ID" value="GMB86249.1"/>
    <property type="molecule type" value="Genomic_DNA"/>
</dbReference>
<dbReference type="EMBL" id="LC619750">
    <property type="protein sequence ID" value="BCT69950.1"/>
    <property type="molecule type" value="Genomic_DNA"/>
</dbReference>
<dbReference type="AlphaFoldDB" id="A0A811AMW5"/>
<dbReference type="RefSeq" id="WP_014565342.1">
    <property type="nucleotide sequence ID" value="NZ_BSWJ01000012.1"/>
</dbReference>
<organism evidence="4">
    <name type="scientific">Lactobacillus delbrueckii subsp. bulgaricus</name>
    <dbReference type="NCBI Taxonomy" id="1585"/>
    <lineage>
        <taxon>Bacteria</taxon>
        <taxon>Bacillati</taxon>
        <taxon>Bacillota</taxon>
        <taxon>Bacilli</taxon>
        <taxon>Lactobacillales</taxon>
        <taxon>Lactobacillaceae</taxon>
        <taxon>Lactobacillus</taxon>
    </lineage>
</organism>
<dbReference type="InterPro" id="IPR029044">
    <property type="entry name" value="Nucleotide-diphossugar_trans"/>
</dbReference>
<evidence type="ECO:0000259" key="3">
    <source>
        <dbReference type="Pfam" id="PF00535"/>
    </source>
</evidence>
<gene>
    <name evidence="4" type="primary">epsIJ</name>
    <name evidence="5" type="ORF">ME0900_06220</name>
</gene>
<dbReference type="PANTHER" id="PTHR22916:SF51">
    <property type="entry name" value="GLYCOSYLTRANSFERASE EPSH-RELATED"/>
    <property type="match status" value="1"/>
</dbReference>
<reference evidence="5" key="2">
    <citation type="submission" date="2023-04" db="EMBL/GenBank/DDBJ databases">
        <title>Draft genome sequences of Lactobacillus delbrueckii subsp. bulgaricus ME-900 and ME-901 with improved acid tolerance.</title>
        <authorList>
            <person name="Ishida T."/>
            <person name="Yamamoto E."/>
            <person name="Koizumi A."/>
            <person name="Fujiwara S."/>
            <person name="Makino S."/>
            <person name="Kano H."/>
            <person name="Kimura K."/>
        </authorList>
    </citation>
    <scope>NUCLEOTIDE SEQUENCE</scope>
    <source>
        <strain evidence="5">ME-900</strain>
    </source>
</reference>
<evidence type="ECO:0000313" key="4">
    <source>
        <dbReference type="EMBL" id="BCT69950.1"/>
    </source>
</evidence>
<dbReference type="Proteomes" id="UP001165243">
    <property type="component" value="Unassembled WGS sequence"/>
</dbReference>
<name>A0A811AMW5_LACDE</name>
<dbReference type="PANTHER" id="PTHR22916">
    <property type="entry name" value="GLYCOSYLTRANSFERASE"/>
    <property type="match status" value="1"/>
</dbReference>
<keyword evidence="2 4" id="KW-0808">Transferase</keyword>
<evidence type="ECO:0000313" key="5">
    <source>
        <dbReference type="EMBL" id="GMB86249.1"/>
    </source>
</evidence>
<dbReference type="SUPFAM" id="SSF53448">
    <property type="entry name" value="Nucleotide-diphospho-sugar transferases"/>
    <property type="match status" value="1"/>
</dbReference>
<feature type="domain" description="Glycosyltransferase 2-like" evidence="3">
    <location>
        <begin position="4"/>
        <end position="170"/>
    </location>
</feature>
<dbReference type="CDD" id="cd00761">
    <property type="entry name" value="Glyco_tranf_GTA_type"/>
    <property type="match status" value="1"/>
</dbReference>
<sequence length="327" mass="37643">MKLSIIVPVYKVEEYLKDCVNSILNQTFHDFELILVDDGSPDSCPKICDEYSQKFNNVKVVHKQNGGLSSARNAGMKVATGEYISFIDSDDYIASNMYEHVFSIMEKECADIVVVGRCYVYPNGSKELREKQNVYEVMDGPKATAIMNTSLLGYFDVAAWDKVYKRSLFNDVSYPEGKLSEDWYTTYKVFAKANRIVYDSTPMYYYRQRGGSITHTSSTVNYDAMYASREVYDFVKKRQPEYTAEANFAYVFSRIGVIDNLTVQPTVDKQKISKIRNDMKANIKQLKKTDCFSKLSKKRKIQLFLIEHCLNSYTIIFRRVKSLGISD</sequence>
<evidence type="ECO:0000256" key="1">
    <source>
        <dbReference type="ARBA" id="ARBA00022676"/>
    </source>
</evidence>
<dbReference type="Pfam" id="PF00535">
    <property type="entry name" value="Glycos_transf_2"/>
    <property type="match status" value="1"/>
</dbReference>